<protein>
    <submittedName>
        <fullName evidence="3">M64 family metallopeptidase</fullName>
    </submittedName>
</protein>
<gene>
    <name evidence="3" type="ORF">QNH39_26270</name>
</gene>
<keyword evidence="2" id="KW-0732">Signal</keyword>
<dbReference type="KEGG" id="nnv:QNH39_26270"/>
<feature type="region of interest" description="Disordered" evidence="1">
    <location>
        <begin position="236"/>
        <end position="258"/>
    </location>
</feature>
<dbReference type="InterPro" id="IPR019026">
    <property type="entry name" value="Peptidase_M64_IgA"/>
</dbReference>
<dbReference type="Gene3D" id="3.40.390.10">
    <property type="entry name" value="Collagenase (Catalytic Domain)"/>
    <property type="match status" value="1"/>
</dbReference>
<evidence type="ECO:0000256" key="2">
    <source>
        <dbReference type="SAM" id="SignalP"/>
    </source>
</evidence>
<dbReference type="AlphaFoldDB" id="A0AA95SCD4"/>
<keyword evidence="4" id="KW-1185">Reference proteome</keyword>
<dbReference type="GO" id="GO:0008237">
    <property type="term" value="F:metallopeptidase activity"/>
    <property type="evidence" value="ECO:0007669"/>
    <property type="project" value="InterPro"/>
</dbReference>
<proteinExistence type="predicted"/>
<name>A0AA95SCD4_9BACI</name>
<sequence length="819" mass="89035">MLKRMSLLKSVVLSTALLISGTGLTVTDVKAQQQNLQQTNAATELKVGDVKVVPLQVTGSAKDRLNLIIFGDGYTAEEMDKFQQDVERNLNVQWSVEPFRSYRYYFNIYMIQTPSKDSGISCDPDDGNIRRDTVFNLQYAAKCPADKLARGVTYGTGGDKARTDILTNYVAPELGISANAQNIQTLNIANTFTYGGIGGVHATTTGGSPQGPLVSLHELGHSLGNLNDEYAYYDRGVPGGPHPEREPSSAHHTRFTSKEMTEKQTKWWRWLGEESESGGIIRAADPDGHESGVYYSSNVWRPSEHSMMRHTGFYFDQVGREQMTQRITGMRNANAMPLASTKVGEVGAKDVVWVETMHPRFQALEVTWQINGKEVTDTNNSRHLKLAELNVKDGDKIKVTVKDKTEFVRDPNYLNGPRMTQTREWTVGQPLPKTEVNVKFTNTSITDHPLANNEIAFVETTNPNDRVLNVTWELNGKKIEGTNNSRLYNLGKFDLPKGASQLKATLTDPSNPNGPSDTVQWTVDNGMPTAPRTLSKPLVKLDGKIEHNVYFNEFDMLLNPKDDQKGFVVGEFRLDHDGWFNYFGFPEKPDGTPFKFTHSGTDIKALTYGNLGTGGLSKATFEQSYKAGDPGGPFVPGFGTHTVEHRAIDATGNIGNVELFKATVLPGEMPDCTTTVTGSQNGGLVISKGVTCLKDAVVRGGVTVKNGASLVISNSTINGGLMADKANVIQVFGTTVNGKSQIAGTSNNVTLAGNQFNGGLTLADNNQVSANKQFGEYGPIVSGNTITGKVECEGNSSKANDFGAANNIKGSLTGQCKGL</sequence>
<evidence type="ECO:0000256" key="1">
    <source>
        <dbReference type="SAM" id="MobiDB-lite"/>
    </source>
</evidence>
<accession>A0AA95SCD4</accession>
<reference evidence="3" key="1">
    <citation type="submission" date="2023-05" db="EMBL/GenBank/DDBJ databases">
        <title>Comparative genomics of Bacillaceae isolates and their secondary metabolite potential.</title>
        <authorList>
            <person name="Song L."/>
            <person name="Nielsen L.J."/>
            <person name="Mohite O."/>
            <person name="Xu X."/>
            <person name="Weber T."/>
            <person name="Kovacs A.T."/>
        </authorList>
    </citation>
    <scope>NUCLEOTIDE SEQUENCE</scope>
    <source>
        <strain evidence="3">XLM17</strain>
    </source>
</reference>
<dbReference type="EMBL" id="CP126114">
    <property type="protein sequence ID" value="WHY86038.1"/>
    <property type="molecule type" value="Genomic_DNA"/>
</dbReference>
<evidence type="ECO:0000313" key="4">
    <source>
        <dbReference type="Proteomes" id="UP001178288"/>
    </source>
</evidence>
<organism evidence="3 4">
    <name type="scientific">Neobacillus novalis</name>
    <dbReference type="NCBI Taxonomy" id="220687"/>
    <lineage>
        <taxon>Bacteria</taxon>
        <taxon>Bacillati</taxon>
        <taxon>Bacillota</taxon>
        <taxon>Bacilli</taxon>
        <taxon>Bacillales</taxon>
        <taxon>Bacillaceae</taxon>
        <taxon>Neobacillus</taxon>
    </lineage>
</organism>
<evidence type="ECO:0000313" key="3">
    <source>
        <dbReference type="EMBL" id="WHY86038.1"/>
    </source>
</evidence>
<dbReference type="Pfam" id="PF09471">
    <property type="entry name" value="Peptidase_M64"/>
    <property type="match status" value="1"/>
</dbReference>
<dbReference type="InterPro" id="IPR024079">
    <property type="entry name" value="MetalloPept_cat_dom_sf"/>
</dbReference>
<feature type="signal peptide" evidence="2">
    <location>
        <begin position="1"/>
        <end position="25"/>
    </location>
</feature>
<feature type="chain" id="PRO_5041645631" evidence="2">
    <location>
        <begin position="26"/>
        <end position="819"/>
    </location>
</feature>
<dbReference type="Proteomes" id="UP001178288">
    <property type="component" value="Chromosome"/>
</dbReference>
<dbReference type="RefSeq" id="WP_066093513.1">
    <property type="nucleotide sequence ID" value="NZ_CP126114.1"/>
</dbReference>